<dbReference type="CDD" id="cd04301">
    <property type="entry name" value="NAT_SF"/>
    <property type="match status" value="1"/>
</dbReference>
<dbReference type="Proteomes" id="UP001596254">
    <property type="component" value="Unassembled WGS sequence"/>
</dbReference>
<gene>
    <name evidence="4" type="ORF">ACFP1G_02825</name>
</gene>
<accession>A0ABW1SQU4</accession>
<dbReference type="SUPFAM" id="SSF55729">
    <property type="entry name" value="Acyl-CoA N-acyltransferases (Nat)"/>
    <property type="match status" value="1"/>
</dbReference>
<protein>
    <submittedName>
        <fullName evidence="4">GNAT family N-acetyltransferase</fullName>
        <ecNumber evidence="4">2.3.-.-</ecNumber>
    </submittedName>
</protein>
<evidence type="ECO:0000313" key="4">
    <source>
        <dbReference type="EMBL" id="MFC6206411.1"/>
    </source>
</evidence>
<keyword evidence="1 4" id="KW-0808">Transferase</keyword>
<evidence type="ECO:0000256" key="1">
    <source>
        <dbReference type="ARBA" id="ARBA00022679"/>
    </source>
</evidence>
<keyword evidence="5" id="KW-1185">Reference proteome</keyword>
<sequence length="171" mass="19229">MSVTFRLATPADQPRIVAIYNEAIATKQSTADLTPMTVAERQPWFREFDSHHFSLWVIVHENQVVGYVGLEPYSDRAAYSQTAEIALYLAAEAQGMHVGSQTLDWVAKVAPDRQITTIISRIFGHNQASRRLFEKKGYERWGHLPAIADMAGFSADLEVYGRHFVKSSGDE</sequence>
<dbReference type="Gene3D" id="3.40.630.30">
    <property type="match status" value="1"/>
</dbReference>
<dbReference type="InterPro" id="IPR000182">
    <property type="entry name" value="GNAT_dom"/>
</dbReference>
<comment type="caution">
    <text evidence="4">The sequence shown here is derived from an EMBL/GenBank/DDBJ whole genome shotgun (WGS) entry which is preliminary data.</text>
</comment>
<dbReference type="PROSITE" id="PS51186">
    <property type="entry name" value="GNAT"/>
    <property type="match status" value="1"/>
</dbReference>
<evidence type="ECO:0000313" key="5">
    <source>
        <dbReference type="Proteomes" id="UP001596254"/>
    </source>
</evidence>
<dbReference type="GO" id="GO:0016746">
    <property type="term" value="F:acyltransferase activity"/>
    <property type="evidence" value="ECO:0007669"/>
    <property type="project" value="UniProtKB-KW"/>
</dbReference>
<dbReference type="EMBL" id="JBHSSK010000007">
    <property type="protein sequence ID" value="MFC6206411.1"/>
    <property type="molecule type" value="Genomic_DNA"/>
</dbReference>
<dbReference type="Pfam" id="PF00583">
    <property type="entry name" value="Acetyltransf_1"/>
    <property type="match status" value="1"/>
</dbReference>
<keyword evidence="2 4" id="KW-0012">Acyltransferase</keyword>
<dbReference type="InterPro" id="IPR016181">
    <property type="entry name" value="Acyl_CoA_acyltransferase"/>
</dbReference>
<dbReference type="EC" id="2.3.-.-" evidence="4"/>
<evidence type="ECO:0000256" key="2">
    <source>
        <dbReference type="ARBA" id="ARBA00023315"/>
    </source>
</evidence>
<dbReference type="PANTHER" id="PTHR43072:SF23">
    <property type="entry name" value="UPF0039 PROTEIN C11D3.02C"/>
    <property type="match status" value="1"/>
</dbReference>
<dbReference type="RefSeq" id="WP_125691982.1">
    <property type="nucleotide sequence ID" value="NZ_JBHSSK010000007.1"/>
</dbReference>
<dbReference type="PANTHER" id="PTHR43072">
    <property type="entry name" value="N-ACETYLTRANSFERASE"/>
    <property type="match status" value="1"/>
</dbReference>
<name>A0ABW1SQU4_9LACO</name>
<evidence type="ECO:0000259" key="3">
    <source>
        <dbReference type="PROSITE" id="PS51186"/>
    </source>
</evidence>
<proteinExistence type="predicted"/>
<feature type="domain" description="N-acetyltransferase" evidence="3">
    <location>
        <begin position="3"/>
        <end position="160"/>
    </location>
</feature>
<organism evidence="4 5">
    <name type="scientific">Levilactobacillus tongjiangensis</name>
    <dbReference type="NCBI Taxonomy" id="2486023"/>
    <lineage>
        <taxon>Bacteria</taxon>
        <taxon>Bacillati</taxon>
        <taxon>Bacillota</taxon>
        <taxon>Bacilli</taxon>
        <taxon>Lactobacillales</taxon>
        <taxon>Lactobacillaceae</taxon>
        <taxon>Levilactobacillus</taxon>
    </lineage>
</organism>
<reference evidence="5" key="1">
    <citation type="journal article" date="2019" name="Int. J. Syst. Evol. Microbiol.">
        <title>The Global Catalogue of Microorganisms (GCM) 10K type strain sequencing project: providing services to taxonomists for standard genome sequencing and annotation.</title>
        <authorList>
            <consortium name="The Broad Institute Genomics Platform"/>
            <consortium name="The Broad Institute Genome Sequencing Center for Infectious Disease"/>
            <person name="Wu L."/>
            <person name="Ma J."/>
        </authorList>
    </citation>
    <scope>NUCLEOTIDE SEQUENCE [LARGE SCALE GENOMIC DNA]</scope>
    <source>
        <strain evidence="5">CCM 8905</strain>
    </source>
</reference>